<name>A0ABP9D4G4_9ACTN</name>
<organism evidence="3 4">
    <name type="scientific">Tomitella cavernea</name>
    <dbReference type="NCBI Taxonomy" id="1387982"/>
    <lineage>
        <taxon>Bacteria</taxon>
        <taxon>Bacillati</taxon>
        <taxon>Actinomycetota</taxon>
        <taxon>Actinomycetes</taxon>
        <taxon>Mycobacteriales</taxon>
        <taxon>Tomitella</taxon>
    </lineage>
</organism>
<gene>
    <name evidence="2" type="ORF">GCM10023353_39160</name>
    <name evidence="3" type="ORF">GCM10023353_39600</name>
</gene>
<accession>A0ABP9D4G4</accession>
<dbReference type="RefSeq" id="WP_200175871.1">
    <property type="nucleotide sequence ID" value="NZ_BAABKQ010000003.1"/>
</dbReference>
<evidence type="ECO:0000313" key="3">
    <source>
        <dbReference type="EMBL" id="GAA4826428.1"/>
    </source>
</evidence>
<dbReference type="Proteomes" id="UP001500839">
    <property type="component" value="Unassembled WGS sequence"/>
</dbReference>
<evidence type="ECO:0000313" key="4">
    <source>
        <dbReference type="Proteomes" id="UP001500839"/>
    </source>
</evidence>
<keyword evidence="4" id="KW-1185">Reference proteome</keyword>
<comment type="caution">
    <text evidence="3">The sequence shown here is derived from an EMBL/GenBank/DDBJ whole genome shotgun (WGS) entry which is preliminary data.</text>
</comment>
<reference evidence="4" key="2">
    <citation type="journal article" date="2019" name="Int. J. Syst. Evol. Microbiol.">
        <title>The Global Catalogue of Microorganisms (GCM) 10K type strain sequencing project: providing services to taxonomists for standard genome sequencing and annotation.</title>
        <authorList>
            <consortium name="The Broad Institute Genomics Platform"/>
            <consortium name="The Broad Institute Genome Sequencing Center for Infectious Disease"/>
            <person name="Wu L."/>
            <person name="Ma J."/>
        </authorList>
    </citation>
    <scope>NUCLEOTIDE SEQUENCE [LARGE SCALE GENOMIC DNA]</scope>
    <source>
        <strain evidence="4">JCM 18542</strain>
    </source>
</reference>
<evidence type="ECO:0000256" key="1">
    <source>
        <dbReference type="SAM" id="MobiDB-lite"/>
    </source>
</evidence>
<reference evidence="3" key="1">
    <citation type="journal article" date="2014" name="Int. J. Syst. Evol. Microbiol.">
        <title>Complete genome of a new Firmicutes species belonging to the dominant human colonic microbiota ('Ruminococcus bicirculans') reveals two chromosomes and a selective capacity to utilize plant glucans.</title>
        <authorList>
            <consortium name="NISC Comparative Sequencing Program"/>
            <person name="Wegmann U."/>
            <person name="Louis P."/>
            <person name="Goesmann A."/>
            <person name="Henrissat B."/>
            <person name="Duncan S.H."/>
            <person name="Flint H.J."/>
        </authorList>
    </citation>
    <scope>NUCLEOTIDE SEQUENCE</scope>
    <source>
        <strain evidence="3">JCM 18542</strain>
    </source>
</reference>
<reference evidence="3" key="3">
    <citation type="submission" date="2023-12" db="EMBL/GenBank/DDBJ databases">
        <authorList>
            <person name="Sun Q."/>
            <person name="Inoue M."/>
        </authorList>
    </citation>
    <scope>NUCLEOTIDE SEQUENCE</scope>
    <source>
        <strain evidence="3">JCM 18542</strain>
    </source>
</reference>
<dbReference type="EMBL" id="BAABKQ010000003">
    <property type="protein sequence ID" value="GAA4826178.1"/>
    <property type="molecule type" value="Genomic_DNA"/>
</dbReference>
<feature type="region of interest" description="Disordered" evidence="1">
    <location>
        <begin position="69"/>
        <end position="127"/>
    </location>
</feature>
<protein>
    <submittedName>
        <fullName evidence="3">Uncharacterized protein</fullName>
    </submittedName>
</protein>
<dbReference type="EMBL" id="BAABKQ010000003">
    <property type="protein sequence ID" value="GAA4826428.1"/>
    <property type="molecule type" value="Genomic_DNA"/>
</dbReference>
<evidence type="ECO:0000313" key="2">
    <source>
        <dbReference type="EMBL" id="GAA4826178.1"/>
    </source>
</evidence>
<feature type="compositionally biased region" description="Low complexity" evidence="1">
    <location>
        <begin position="97"/>
        <end position="110"/>
    </location>
</feature>
<proteinExistence type="predicted"/>
<sequence>MQTMAAGCVRCGGELPVRTDPRGRPARYCSDACRAAASRERTETAHRAALADAEARAYARGRAAGYAEGRAEALRAQEGRTGARTATAPVAGEQYLPGMGAAPAGAGMSRQQRRAAERAARKSGGVR</sequence>
<feature type="compositionally biased region" description="Basic and acidic residues" evidence="1">
    <location>
        <begin position="69"/>
        <end position="78"/>
    </location>
</feature>